<gene>
    <name evidence="1" type="ORF">GFH32_16965</name>
</gene>
<protein>
    <recommendedName>
        <fullName evidence="3">Fibrobacter succinogenes major paralogous domain-containing protein</fullName>
    </recommendedName>
</protein>
<evidence type="ECO:0000313" key="2">
    <source>
        <dbReference type="Proteomes" id="UP000326921"/>
    </source>
</evidence>
<reference evidence="1 2" key="1">
    <citation type="submission" date="2019-10" db="EMBL/GenBank/DDBJ databases">
        <authorList>
            <person name="Dong K."/>
        </authorList>
    </citation>
    <scope>NUCLEOTIDE SEQUENCE [LARGE SCALE GENOMIC DNA]</scope>
    <source>
        <strain evidence="2">dk4302</strain>
    </source>
</reference>
<organism evidence="1 2">
    <name type="scientific">Sphingobacterium zhuxiongii</name>
    <dbReference type="NCBI Taxonomy" id="2662364"/>
    <lineage>
        <taxon>Bacteria</taxon>
        <taxon>Pseudomonadati</taxon>
        <taxon>Bacteroidota</taxon>
        <taxon>Sphingobacteriia</taxon>
        <taxon>Sphingobacteriales</taxon>
        <taxon>Sphingobacteriaceae</taxon>
        <taxon>Sphingobacterium</taxon>
    </lineage>
</organism>
<keyword evidence="2" id="KW-1185">Reference proteome</keyword>
<evidence type="ECO:0000313" key="1">
    <source>
        <dbReference type="EMBL" id="QGA27912.1"/>
    </source>
</evidence>
<evidence type="ECO:0008006" key="3">
    <source>
        <dbReference type="Google" id="ProtNLM"/>
    </source>
</evidence>
<dbReference type="KEGG" id="sphe:GFH32_16965"/>
<name>A0A5Q0QIW3_9SPHI</name>
<dbReference type="AlphaFoldDB" id="A0A5Q0QIW3"/>
<accession>A0A5Q0QIW3</accession>
<dbReference type="PROSITE" id="PS51257">
    <property type="entry name" value="PROKAR_LIPOPROTEIN"/>
    <property type="match status" value="1"/>
</dbReference>
<sequence>MKKHIYFLFILFTTGTLTVSCNKQESSPAIAQAEGVEIIVHGIKDALLQDNNAPAAAKASLIRNGLSSTEHADGQTDFDGFSWELSAESNASASRLQSTNATVSNAGNKSALKAAMGRRSMDTGKKFRILFYEVQNGNEVYKASAEITVSSTRHIEKLFNNVTYKWYAYSYDDAAAIPLPSDTNNPQIPTRTNAPLLYDSGTFTTTPGNTSKVDIEFEHQISKVEVKVDAQQMYANNFVTLTANFVALPLVTKSFGVKSGALGTAILNTTTTNETITFAADGSNAIQKSTNALYTAAALPSFSVNFTNVVYNKTGMNITLIRPTLPQLALITGFNSDVKLIKRALVNLKYKGGVIGDKEWAQGILYYDPTDPGNPYKISEPFMTGTTHPCNYYWNWNSLKPRSITGNKTTEFGDPCREVFPKNSWRTPTRQDFTGLNVAIANVPNNGAVYFDAQNGERVYFHEAGWITNNNCSVSNTNDGMYWSSEAYSTANGYVLEIDERGGTGAGNEIAHYSKIYGMSIKCVRQY</sequence>
<dbReference type="EMBL" id="CP045652">
    <property type="protein sequence ID" value="QGA27912.1"/>
    <property type="molecule type" value="Genomic_DNA"/>
</dbReference>
<dbReference type="Proteomes" id="UP000326921">
    <property type="component" value="Chromosome"/>
</dbReference>
<dbReference type="RefSeq" id="WP_153512739.1">
    <property type="nucleotide sequence ID" value="NZ_CP045652.1"/>
</dbReference>
<proteinExistence type="predicted"/>